<dbReference type="eggNOG" id="ENOG502QS0I">
    <property type="taxonomic scope" value="Eukaryota"/>
</dbReference>
<reference evidence="4 5" key="1">
    <citation type="journal article" date="2010" name="Plant Cell">
        <title>The Chlorella variabilis NC64A genome reveals adaptation to photosymbiosis, coevolution with viruses, and cryptic sex.</title>
        <authorList>
            <person name="Blanc G."/>
            <person name="Duncan G."/>
            <person name="Agarkova I."/>
            <person name="Borodovsky M."/>
            <person name="Gurnon J."/>
            <person name="Kuo A."/>
            <person name="Lindquist E."/>
            <person name="Lucas S."/>
            <person name="Pangilinan J."/>
            <person name="Polle J."/>
            <person name="Salamov A."/>
            <person name="Terry A."/>
            <person name="Yamada T."/>
            <person name="Dunigan D.D."/>
            <person name="Grigoriev I.V."/>
            <person name="Claverie J.M."/>
            <person name="Van Etten J.L."/>
        </authorList>
    </citation>
    <scope>NUCLEOTIDE SEQUENCE [LARGE SCALE GENOMIC DNA]</scope>
    <source>
        <strain evidence="4 5">NC64A</strain>
    </source>
</reference>
<dbReference type="STRING" id="554065.E1ZQ87"/>
<dbReference type="GO" id="GO:0009654">
    <property type="term" value="C:photosystem II oxygen evolving complex"/>
    <property type="evidence" value="ECO:0007669"/>
    <property type="project" value="InterPro"/>
</dbReference>
<feature type="compositionally biased region" description="Low complexity" evidence="1">
    <location>
        <begin position="120"/>
        <end position="131"/>
    </location>
</feature>
<dbReference type="GeneID" id="17351328"/>
<dbReference type="GO" id="GO:0015979">
    <property type="term" value="P:photosynthesis"/>
    <property type="evidence" value="ECO:0007669"/>
    <property type="project" value="InterPro"/>
</dbReference>
<feature type="transmembrane region" description="Helical" evidence="2">
    <location>
        <begin position="21"/>
        <end position="45"/>
    </location>
</feature>
<dbReference type="GO" id="GO:0019898">
    <property type="term" value="C:extrinsic component of membrane"/>
    <property type="evidence" value="ECO:0007669"/>
    <property type="project" value="InterPro"/>
</dbReference>
<feature type="region of interest" description="Disordered" evidence="1">
    <location>
        <begin position="107"/>
        <end position="139"/>
    </location>
</feature>
<dbReference type="PANTHER" id="PTHR31407">
    <property type="match status" value="1"/>
</dbReference>
<dbReference type="InterPro" id="IPR002683">
    <property type="entry name" value="PsbP_C"/>
</dbReference>
<feature type="domain" description="PsbP C-terminal" evidence="3">
    <location>
        <begin position="133"/>
        <end position="213"/>
    </location>
</feature>
<evidence type="ECO:0000313" key="4">
    <source>
        <dbReference type="EMBL" id="EFN51978.1"/>
    </source>
</evidence>
<dbReference type="EMBL" id="GL433859">
    <property type="protein sequence ID" value="EFN51978.1"/>
    <property type="molecule type" value="Genomic_DNA"/>
</dbReference>
<dbReference type="OMA" id="SIMPNSY"/>
<dbReference type="AlphaFoldDB" id="E1ZQ87"/>
<accession>E1ZQ87</accession>
<evidence type="ECO:0000259" key="3">
    <source>
        <dbReference type="Pfam" id="PF01789"/>
    </source>
</evidence>
<dbReference type="InterPro" id="IPR016123">
    <property type="entry name" value="Mog1/PsbP_a/b/a-sand"/>
</dbReference>
<name>E1ZQ87_CHLVA</name>
<dbReference type="GO" id="GO:0005509">
    <property type="term" value="F:calcium ion binding"/>
    <property type="evidence" value="ECO:0007669"/>
    <property type="project" value="InterPro"/>
</dbReference>
<dbReference type="FunCoup" id="E1ZQ87">
    <property type="interactions" value="536"/>
</dbReference>
<dbReference type="InParanoid" id="E1ZQ87"/>
<keyword evidence="5" id="KW-1185">Reference proteome</keyword>
<dbReference type="Proteomes" id="UP000008141">
    <property type="component" value="Unassembled WGS sequence"/>
</dbReference>
<dbReference type="KEGG" id="cvr:CHLNCDRAFT_139479"/>
<dbReference type="SUPFAM" id="SSF55724">
    <property type="entry name" value="Mog1p/PsbP-like"/>
    <property type="match status" value="1"/>
</dbReference>
<organism evidence="5">
    <name type="scientific">Chlorella variabilis</name>
    <name type="common">Green alga</name>
    <dbReference type="NCBI Taxonomy" id="554065"/>
    <lineage>
        <taxon>Eukaryota</taxon>
        <taxon>Viridiplantae</taxon>
        <taxon>Chlorophyta</taxon>
        <taxon>core chlorophytes</taxon>
        <taxon>Trebouxiophyceae</taxon>
        <taxon>Chlorellales</taxon>
        <taxon>Chlorellaceae</taxon>
        <taxon>Chlorella clade</taxon>
        <taxon>Chlorella</taxon>
    </lineage>
</organism>
<proteinExistence type="predicted"/>
<dbReference type="OrthoDB" id="414405at2759"/>
<dbReference type="PANTHER" id="PTHR31407:SF16">
    <property type="entry name" value="PSBP DOMAIN-CONTAINING PROTEIN 7, CHLOROPLASTIC"/>
    <property type="match status" value="1"/>
</dbReference>
<dbReference type="RefSeq" id="XP_005844080.1">
    <property type="nucleotide sequence ID" value="XM_005844018.1"/>
</dbReference>
<keyword evidence="2" id="KW-1133">Transmembrane helix</keyword>
<dbReference type="Gene3D" id="3.40.1000.10">
    <property type="entry name" value="Mog1/PsbP, alpha/beta/alpha sandwich"/>
    <property type="match status" value="1"/>
</dbReference>
<evidence type="ECO:0000256" key="1">
    <source>
        <dbReference type="SAM" id="MobiDB-lite"/>
    </source>
</evidence>
<keyword evidence="2" id="KW-0472">Membrane</keyword>
<sequence>MAHYPAGVVVYGGRLPPARRLVISGLSATAIVLGGNLFGVTSWLLSLDGGKLAGATNLDVLVPVGGSRRCLDAQNGFTFLYPARWLADQTLYRRYAERIEREAALDPPSLSRARARRQGAPEPAAAFGPPGSTVAPEGSGRTAVLLGAGERRDAGGELYYWQEFTVRSERFYRHNLSVYAARNGLLYTLNCQSAEERWGGHVAAFRKAADSFAILNSGAAAAGFPDRL</sequence>
<dbReference type="Pfam" id="PF01789">
    <property type="entry name" value="PsbP"/>
    <property type="match status" value="1"/>
</dbReference>
<evidence type="ECO:0000313" key="5">
    <source>
        <dbReference type="Proteomes" id="UP000008141"/>
    </source>
</evidence>
<protein>
    <recommendedName>
        <fullName evidence="3">PsbP C-terminal domain-containing protein</fullName>
    </recommendedName>
</protein>
<keyword evidence="2" id="KW-0812">Transmembrane</keyword>
<evidence type="ECO:0000256" key="2">
    <source>
        <dbReference type="SAM" id="Phobius"/>
    </source>
</evidence>
<gene>
    <name evidence="4" type="ORF">CHLNCDRAFT_139479</name>
</gene>